<accession>A0A6S7DG43</accession>
<evidence type="ECO:0000259" key="1">
    <source>
        <dbReference type="Pfam" id="PF01370"/>
    </source>
</evidence>
<evidence type="ECO:0000313" key="3">
    <source>
        <dbReference type="Proteomes" id="UP000494203"/>
    </source>
</evidence>
<evidence type="ECO:0000313" key="2">
    <source>
        <dbReference type="EMBL" id="CAB3882069.1"/>
    </source>
</evidence>
<dbReference type="Pfam" id="PF01370">
    <property type="entry name" value="Epimerase"/>
    <property type="match status" value="1"/>
</dbReference>
<dbReference type="Proteomes" id="UP000494203">
    <property type="component" value="Unassembled WGS sequence"/>
</dbReference>
<dbReference type="InterPro" id="IPR036291">
    <property type="entry name" value="NAD(P)-bd_dom_sf"/>
</dbReference>
<organism evidence="2 3">
    <name type="scientific">Achromobacter pulmonis</name>
    <dbReference type="NCBI Taxonomy" id="1389932"/>
    <lineage>
        <taxon>Bacteria</taxon>
        <taxon>Pseudomonadati</taxon>
        <taxon>Pseudomonadota</taxon>
        <taxon>Betaproteobacteria</taxon>
        <taxon>Burkholderiales</taxon>
        <taxon>Alcaligenaceae</taxon>
        <taxon>Achromobacter</taxon>
    </lineage>
</organism>
<dbReference type="RefSeq" id="WP_175141198.1">
    <property type="nucleotide sequence ID" value="NZ_CADIKZ010000008.1"/>
</dbReference>
<dbReference type="PANTHER" id="PTHR43245">
    <property type="entry name" value="BIFUNCTIONAL POLYMYXIN RESISTANCE PROTEIN ARNA"/>
    <property type="match status" value="1"/>
</dbReference>
<feature type="domain" description="NAD-dependent epimerase/dehydratase" evidence="1">
    <location>
        <begin position="6"/>
        <end position="204"/>
    </location>
</feature>
<dbReference type="InterPro" id="IPR050177">
    <property type="entry name" value="Lipid_A_modif_metabolic_enz"/>
</dbReference>
<protein>
    <recommendedName>
        <fullName evidence="1">NAD-dependent epimerase/dehydratase domain-containing protein</fullName>
    </recommendedName>
</protein>
<name>A0A6S7DG43_9BURK</name>
<dbReference type="InterPro" id="IPR001509">
    <property type="entry name" value="Epimerase_deHydtase"/>
</dbReference>
<gene>
    <name evidence="2" type="ORF">LMG26788_03339</name>
</gene>
<keyword evidence="3" id="KW-1185">Reference proteome</keyword>
<proteinExistence type="predicted"/>
<dbReference type="AlphaFoldDB" id="A0A6S7DG43"/>
<reference evidence="2 3" key="1">
    <citation type="submission" date="2020-04" db="EMBL/GenBank/DDBJ databases">
        <authorList>
            <person name="De Canck E."/>
        </authorList>
    </citation>
    <scope>NUCLEOTIDE SEQUENCE [LARGE SCALE GENOMIC DNA]</scope>
    <source>
        <strain evidence="2 3">LMG 26788</strain>
    </source>
</reference>
<dbReference type="EMBL" id="CADIKZ010000008">
    <property type="protein sequence ID" value="CAB3882069.1"/>
    <property type="molecule type" value="Genomic_DNA"/>
</dbReference>
<dbReference type="Gene3D" id="3.40.50.720">
    <property type="entry name" value="NAD(P)-binding Rossmann-like Domain"/>
    <property type="match status" value="2"/>
</dbReference>
<dbReference type="SUPFAM" id="SSF51735">
    <property type="entry name" value="NAD(P)-binding Rossmann-fold domains"/>
    <property type="match status" value="1"/>
</dbReference>
<sequence length="274" mass="29853">MNTPTVTVLGATGFIGRHLLARLRADGADCAGPARDEPGLFERPLGHVIYAIGLTSDFRSRPLDTVEAHVCLLRRLIAAGNFDSLTYLSSTRVYAGSHDTREQAALTVNPNAPGDLYNLSKLMGESLCLHGGHPLARVARLSNVVGLRDSADSFIDQLLEEGASCGRIALKTTLSSRKDYLYIDDAVAQILALARSDATGIFNLAQGHGVENRAIAECLRSELGYVVTEAADAQQWAFADIDTQRFQTRFGLTPRAFSDYFPHFLAQFRQRKGI</sequence>
<dbReference type="Gene3D" id="3.90.25.10">
    <property type="entry name" value="UDP-galactose 4-epimerase, domain 1"/>
    <property type="match status" value="1"/>
</dbReference>